<dbReference type="EMBL" id="JYDP01010018">
    <property type="protein sequence ID" value="KRY62165.1"/>
    <property type="molecule type" value="Genomic_DNA"/>
</dbReference>
<proteinExistence type="predicted"/>
<dbReference type="AlphaFoldDB" id="A0A0V1DL46"/>
<name>A0A0V1DL46_9BILA</name>
<reference evidence="1 2" key="1">
    <citation type="submission" date="2015-01" db="EMBL/GenBank/DDBJ databases">
        <title>Evolution of Trichinella species and genotypes.</title>
        <authorList>
            <person name="Korhonen P.K."/>
            <person name="Edoardo P."/>
            <person name="Giuseppe L.R."/>
            <person name="Gasser R.B."/>
        </authorList>
    </citation>
    <scope>NUCLEOTIDE SEQUENCE [LARGE SCALE GENOMIC DNA]</scope>
    <source>
        <strain evidence="1">ISS1029</strain>
    </source>
</reference>
<sequence>LHDWVFVEILLKTLKLDTNLVGTTESEIKLER</sequence>
<feature type="non-terminal residue" evidence="1">
    <location>
        <position position="1"/>
    </location>
</feature>
<accession>A0A0V1DL46</accession>
<evidence type="ECO:0000313" key="2">
    <source>
        <dbReference type="Proteomes" id="UP000055024"/>
    </source>
</evidence>
<organism evidence="1 2">
    <name type="scientific">Trichinella zimbabwensis</name>
    <dbReference type="NCBI Taxonomy" id="268475"/>
    <lineage>
        <taxon>Eukaryota</taxon>
        <taxon>Metazoa</taxon>
        <taxon>Ecdysozoa</taxon>
        <taxon>Nematoda</taxon>
        <taxon>Enoplea</taxon>
        <taxon>Dorylaimia</taxon>
        <taxon>Trichinellida</taxon>
        <taxon>Trichinellidae</taxon>
        <taxon>Trichinella</taxon>
    </lineage>
</organism>
<comment type="caution">
    <text evidence="1">The sequence shown here is derived from an EMBL/GenBank/DDBJ whole genome shotgun (WGS) entry which is preliminary data.</text>
</comment>
<protein>
    <submittedName>
        <fullName evidence="1">Uncharacterized protein</fullName>
    </submittedName>
</protein>
<evidence type="ECO:0000313" key="1">
    <source>
        <dbReference type="EMBL" id="KRY62165.1"/>
    </source>
</evidence>
<dbReference type="Proteomes" id="UP000055024">
    <property type="component" value="Unassembled WGS sequence"/>
</dbReference>
<keyword evidence="2" id="KW-1185">Reference proteome</keyword>
<gene>
    <name evidence="1" type="ORF">T11_1446</name>
</gene>